<feature type="coiled-coil region" evidence="1">
    <location>
        <begin position="42"/>
        <end position="76"/>
    </location>
</feature>
<evidence type="ECO:0000256" key="1">
    <source>
        <dbReference type="SAM" id="Coils"/>
    </source>
</evidence>
<accession>A0ABW2IBY0</accession>
<reference evidence="3" key="1">
    <citation type="journal article" date="2019" name="Int. J. Syst. Evol. Microbiol.">
        <title>The Global Catalogue of Microorganisms (GCM) 10K type strain sequencing project: providing services to taxonomists for standard genome sequencing and annotation.</title>
        <authorList>
            <consortium name="The Broad Institute Genomics Platform"/>
            <consortium name="The Broad Institute Genome Sequencing Center for Infectious Disease"/>
            <person name="Wu L."/>
            <person name="Ma J."/>
        </authorList>
    </citation>
    <scope>NUCLEOTIDE SEQUENCE [LARGE SCALE GENOMIC DNA]</scope>
    <source>
        <strain evidence="3">KACC 12508</strain>
    </source>
</reference>
<comment type="caution">
    <text evidence="2">The sequence shown here is derived from an EMBL/GenBank/DDBJ whole genome shotgun (WGS) entry which is preliminary data.</text>
</comment>
<evidence type="ECO:0000313" key="2">
    <source>
        <dbReference type="EMBL" id="MFC7288437.1"/>
    </source>
</evidence>
<dbReference type="Proteomes" id="UP001596542">
    <property type="component" value="Unassembled WGS sequence"/>
</dbReference>
<name>A0ABW2IBY0_9BURK</name>
<dbReference type="EMBL" id="JBHTBU010000001">
    <property type="protein sequence ID" value="MFC7288437.1"/>
    <property type="molecule type" value="Genomic_DNA"/>
</dbReference>
<dbReference type="RefSeq" id="WP_382271770.1">
    <property type="nucleotide sequence ID" value="NZ_JBHTBU010000001.1"/>
</dbReference>
<dbReference type="Gene3D" id="1.20.5.340">
    <property type="match status" value="1"/>
</dbReference>
<protein>
    <submittedName>
        <fullName evidence="2">DUF904 domain-containing protein</fullName>
    </submittedName>
</protein>
<proteinExistence type="predicted"/>
<keyword evidence="1" id="KW-0175">Coiled coil</keyword>
<keyword evidence="3" id="KW-1185">Reference proteome</keyword>
<sequence>MRNLLTVIPLHIYSGEMITDFHNLSAKIGQLADLTQALRSENADLRIKSAALAAENAELTRRMQEAHERVAALLAKIPAQEQDEETA</sequence>
<evidence type="ECO:0000313" key="3">
    <source>
        <dbReference type="Proteomes" id="UP001596542"/>
    </source>
</evidence>
<gene>
    <name evidence="2" type="ORF">ACFQPC_10350</name>
</gene>
<organism evidence="2 3">
    <name type="scientific">Herminiimonas glaciei</name>
    <dbReference type="NCBI Taxonomy" id="523788"/>
    <lineage>
        <taxon>Bacteria</taxon>
        <taxon>Pseudomonadati</taxon>
        <taxon>Pseudomonadota</taxon>
        <taxon>Betaproteobacteria</taxon>
        <taxon>Burkholderiales</taxon>
        <taxon>Oxalobacteraceae</taxon>
        <taxon>Herminiimonas</taxon>
    </lineage>
</organism>